<evidence type="ECO:0000313" key="3">
    <source>
        <dbReference type="Proteomes" id="UP000195807"/>
    </source>
</evidence>
<dbReference type="EMBL" id="CP019602">
    <property type="protein sequence ID" value="ARU16418.1"/>
    <property type="molecule type" value="Genomic_DNA"/>
</dbReference>
<protein>
    <submittedName>
        <fullName evidence="2">Uncharacterized protein</fullName>
    </submittedName>
</protein>
<keyword evidence="1" id="KW-1133">Transmembrane helix</keyword>
<dbReference type="STRING" id="450378.GCA_001661675_01968"/>
<reference evidence="2 3" key="1">
    <citation type="submission" date="2017-01" db="EMBL/GenBank/DDBJ databases">
        <title>Complete genome sequence of esterase-producing bacterium Croceicoccus marinus E4A9.</title>
        <authorList>
            <person name="Wu Y.-H."/>
            <person name="Cheng H."/>
            <person name="Xu L."/>
            <person name="Huo Y.-Y."/>
            <person name="Wang C.-S."/>
            <person name="Xu X.-W."/>
        </authorList>
    </citation>
    <scope>NUCLEOTIDE SEQUENCE [LARGE SCALE GENOMIC DNA]</scope>
    <source>
        <strain evidence="2 3">E4A9</strain>
    </source>
</reference>
<keyword evidence="1" id="KW-0472">Membrane</keyword>
<keyword evidence="3" id="KW-1185">Reference proteome</keyword>
<organism evidence="2 3">
    <name type="scientific">Croceicoccus marinus</name>
    <dbReference type="NCBI Taxonomy" id="450378"/>
    <lineage>
        <taxon>Bacteria</taxon>
        <taxon>Pseudomonadati</taxon>
        <taxon>Pseudomonadota</taxon>
        <taxon>Alphaproteobacteria</taxon>
        <taxon>Sphingomonadales</taxon>
        <taxon>Erythrobacteraceae</taxon>
        <taxon>Croceicoccus</taxon>
    </lineage>
</organism>
<accession>A0A1Z1FC59</accession>
<name>A0A1Z1FC59_9SPHN</name>
<dbReference type="RefSeq" id="WP_066845775.1">
    <property type="nucleotide sequence ID" value="NZ_CP019602.1"/>
</dbReference>
<feature type="transmembrane region" description="Helical" evidence="1">
    <location>
        <begin position="20"/>
        <end position="37"/>
    </location>
</feature>
<proteinExistence type="predicted"/>
<sequence length="62" mass="6674">MTRAEQVMVSTISRKTSKSWVWLVAALLAAVVLYAWIDGGYTDVHVIEQPLDPVTANGGDAA</sequence>
<keyword evidence="1" id="KW-0812">Transmembrane</keyword>
<dbReference type="Proteomes" id="UP000195807">
    <property type="component" value="Chromosome"/>
</dbReference>
<evidence type="ECO:0000313" key="2">
    <source>
        <dbReference type="EMBL" id="ARU16418.1"/>
    </source>
</evidence>
<dbReference type="KEGG" id="cman:A9D14_09770"/>
<gene>
    <name evidence="2" type="ORF">A9D14_09770</name>
</gene>
<dbReference type="AlphaFoldDB" id="A0A1Z1FC59"/>
<evidence type="ECO:0000256" key="1">
    <source>
        <dbReference type="SAM" id="Phobius"/>
    </source>
</evidence>